<dbReference type="Proteomes" id="UP000026962">
    <property type="component" value="Chromosome 2"/>
</dbReference>
<keyword evidence="3" id="KW-1185">Reference proteome</keyword>
<name>A0A0E0K5X7_ORYPU</name>
<feature type="compositionally biased region" description="Basic and acidic residues" evidence="1">
    <location>
        <begin position="184"/>
        <end position="197"/>
    </location>
</feature>
<proteinExistence type="predicted"/>
<feature type="region of interest" description="Disordered" evidence="1">
    <location>
        <begin position="37"/>
        <end position="197"/>
    </location>
</feature>
<dbReference type="HOGENOM" id="CLU_1386167_0_0_1"/>
<dbReference type="EnsemblPlants" id="OPUNC02G32050.1">
    <property type="protein sequence ID" value="OPUNC02G32050.1"/>
    <property type="gene ID" value="OPUNC02G32050"/>
</dbReference>
<reference evidence="2" key="2">
    <citation type="submission" date="2018-05" db="EMBL/GenBank/DDBJ databases">
        <title>OpunRS2 (Oryza punctata Reference Sequence Version 2).</title>
        <authorList>
            <person name="Zhang J."/>
            <person name="Kudrna D."/>
            <person name="Lee S."/>
            <person name="Talag J."/>
            <person name="Welchert J."/>
            <person name="Wing R.A."/>
        </authorList>
    </citation>
    <scope>NUCLEOTIDE SEQUENCE [LARGE SCALE GENOMIC DNA]</scope>
</reference>
<evidence type="ECO:0000256" key="1">
    <source>
        <dbReference type="SAM" id="MobiDB-lite"/>
    </source>
</evidence>
<evidence type="ECO:0000313" key="3">
    <source>
        <dbReference type="Proteomes" id="UP000026962"/>
    </source>
</evidence>
<feature type="compositionally biased region" description="Basic residues" evidence="1">
    <location>
        <begin position="73"/>
        <end position="84"/>
    </location>
</feature>
<accession>A0A0E0K5X7</accession>
<protein>
    <submittedName>
        <fullName evidence="2">Uncharacterized protein</fullName>
    </submittedName>
</protein>
<organism evidence="2">
    <name type="scientific">Oryza punctata</name>
    <name type="common">Red rice</name>
    <dbReference type="NCBI Taxonomy" id="4537"/>
    <lineage>
        <taxon>Eukaryota</taxon>
        <taxon>Viridiplantae</taxon>
        <taxon>Streptophyta</taxon>
        <taxon>Embryophyta</taxon>
        <taxon>Tracheophyta</taxon>
        <taxon>Spermatophyta</taxon>
        <taxon>Magnoliopsida</taxon>
        <taxon>Liliopsida</taxon>
        <taxon>Poales</taxon>
        <taxon>Poaceae</taxon>
        <taxon>BOP clade</taxon>
        <taxon>Oryzoideae</taxon>
        <taxon>Oryzeae</taxon>
        <taxon>Oryzinae</taxon>
        <taxon>Oryza</taxon>
    </lineage>
</organism>
<sequence>MGIKLKCSLLGPGRDYKRNKPLPTPAHILDWVFTRRGESPLGNTSKEDTAPAGVDVADPGRLGRAFARDSLKRCRTSKKPKQKRPKEGRSIKEGRPGRPEEELRAEDRGIKGIGVIYRGPPGFAGHLLQLRQPPPTSPLAHTHRERSVGASSRATRQLGSRAGERKGGRKTEEGVGGVNLPLRLESRRRNDGTERKR</sequence>
<dbReference type="OMA" id="QECHRAH"/>
<feature type="compositionally biased region" description="Basic and acidic residues" evidence="1">
    <location>
        <begin position="85"/>
        <end position="110"/>
    </location>
</feature>
<feature type="compositionally biased region" description="Basic and acidic residues" evidence="1">
    <location>
        <begin position="162"/>
        <end position="173"/>
    </location>
</feature>
<feature type="compositionally biased region" description="Polar residues" evidence="1">
    <location>
        <begin position="149"/>
        <end position="158"/>
    </location>
</feature>
<evidence type="ECO:0000313" key="2">
    <source>
        <dbReference type="EnsemblPlants" id="OPUNC02G32050.1"/>
    </source>
</evidence>
<reference evidence="2" key="1">
    <citation type="submission" date="2015-04" db="UniProtKB">
        <authorList>
            <consortium name="EnsemblPlants"/>
        </authorList>
    </citation>
    <scope>IDENTIFICATION</scope>
</reference>
<dbReference type="AlphaFoldDB" id="A0A0E0K5X7"/>
<dbReference type="Gramene" id="OPUNC02G32050.1">
    <property type="protein sequence ID" value="OPUNC02G32050.1"/>
    <property type="gene ID" value="OPUNC02G32050"/>
</dbReference>